<evidence type="ECO:0000313" key="2">
    <source>
        <dbReference type="Proteomes" id="UP000812440"/>
    </source>
</evidence>
<keyword evidence="2" id="KW-1185">Reference proteome</keyword>
<dbReference type="AlphaFoldDB" id="A0A8T2K2M1"/>
<evidence type="ECO:0000313" key="1">
    <source>
        <dbReference type="EMBL" id="KAG8450872.1"/>
    </source>
</evidence>
<gene>
    <name evidence="1" type="ORF">GDO86_003223</name>
</gene>
<dbReference type="Proteomes" id="UP000812440">
    <property type="component" value="Chromosome 2"/>
</dbReference>
<reference evidence="1" key="1">
    <citation type="thesis" date="2020" institute="ProQuest LLC" country="789 East Eisenhower Parkway, Ann Arbor, MI, USA">
        <title>Comparative Genomics and Chromosome Evolution.</title>
        <authorList>
            <person name="Mudd A.B."/>
        </authorList>
    </citation>
    <scope>NUCLEOTIDE SEQUENCE</scope>
    <source>
        <strain evidence="1">Female2</strain>
        <tissue evidence="1">Blood</tissue>
    </source>
</reference>
<sequence length="86" mass="9931">MYSKIKGYRHTRLSTRFCNETKLQISRNRPPQENTLRTWDGPNPRYLLRERENGSDLPGRVKSCLGEVVLGRMVCVCPDQCVTTCT</sequence>
<protein>
    <submittedName>
        <fullName evidence="1">Uncharacterized protein</fullName>
    </submittedName>
</protein>
<accession>A0A8T2K2M1</accession>
<name>A0A8T2K2M1_9PIPI</name>
<proteinExistence type="predicted"/>
<organism evidence="1 2">
    <name type="scientific">Hymenochirus boettgeri</name>
    <name type="common">Congo dwarf clawed frog</name>
    <dbReference type="NCBI Taxonomy" id="247094"/>
    <lineage>
        <taxon>Eukaryota</taxon>
        <taxon>Metazoa</taxon>
        <taxon>Chordata</taxon>
        <taxon>Craniata</taxon>
        <taxon>Vertebrata</taxon>
        <taxon>Euteleostomi</taxon>
        <taxon>Amphibia</taxon>
        <taxon>Batrachia</taxon>
        <taxon>Anura</taxon>
        <taxon>Pipoidea</taxon>
        <taxon>Pipidae</taxon>
        <taxon>Pipinae</taxon>
        <taxon>Hymenochirus</taxon>
    </lineage>
</organism>
<comment type="caution">
    <text evidence="1">The sequence shown here is derived from an EMBL/GenBank/DDBJ whole genome shotgun (WGS) entry which is preliminary data.</text>
</comment>
<dbReference type="EMBL" id="JAACNH010000002">
    <property type="protein sequence ID" value="KAG8450872.1"/>
    <property type="molecule type" value="Genomic_DNA"/>
</dbReference>